<evidence type="ECO:0000256" key="10">
    <source>
        <dbReference type="ARBA" id="ARBA00022825"/>
    </source>
</evidence>
<dbReference type="PROSITE" id="PS50068">
    <property type="entry name" value="LDLRA_2"/>
    <property type="match status" value="3"/>
</dbReference>
<dbReference type="InterPro" id="IPR002172">
    <property type="entry name" value="LDrepeatLR_classA_rpt"/>
</dbReference>
<dbReference type="SUPFAM" id="SSF57440">
    <property type="entry name" value="Kringle-like"/>
    <property type="match status" value="2"/>
</dbReference>
<dbReference type="GO" id="GO:0005576">
    <property type="term" value="C:extracellular region"/>
    <property type="evidence" value="ECO:0007669"/>
    <property type="project" value="UniProtKB-SubCell"/>
</dbReference>
<organism evidence="26 27">
    <name type="scientific">Crassostrea virginica</name>
    <name type="common">Eastern oyster</name>
    <dbReference type="NCBI Taxonomy" id="6565"/>
    <lineage>
        <taxon>Eukaryota</taxon>
        <taxon>Metazoa</taxon>
        <taxon>Spiralia</taxon>
        <taxon>Lophotrochozoa</taxon>
        <taxon>Mollusca</taxon>
        <taxon>Bivalvia</taxon>
        <taxon>Autobranchia</taxon>
        <taxon>Pteriomorphia</taxon>
        <taxon>Ostreida</taxon>
        <taxon>Ostreoidea</taxon>
        <taxon>Ostreidae</taxon>
        <taxon>Crassostrea</taxon>
    </lineage>
</organism>
<keyword evidence="12" id="KW-0472">Membrane</keyword>
<feature type="disulfide bond" evidence="16">
    <location>
        <begin position="666"/>
        <end position="684"/>
    </location>
</feature>
<evidence type="ECO:0000256" key="8">
    <source>
        <dbReference type="ARBA" id="ARBA00022737"/>
    </source>
</evidence>
<dbReference type="Gene3D" id="2.40.10.10">
    <property type="entry name" value="Trypsin-like serine proteases"/>
    <property type="match status" value="1"/>
</dbReference>
<dbReference type="Pfam" id="PF00530">
    <property type="entry name" value="SRCR"/>
    <property type="match status" value="6"/>
</dbReference>
<dbReference type="InterPro" id="IPR001190">
    <property type="entry name" value="SRCR"/>
</dbReference>
<keyword evidence="5 18" id="KW-0645">Protease</keyword>
<dbReference type="CDD" id="cd00108">
    <property type="entry name" value="KR"/>
    <property type="match status" value="2"/>
</dbReference>
<dbReference type="FunFam" id="3.10.250.10:FF:000006">
    <property type="entry name" value="neurotrypsin isoform X2"/>
    <property type="match status" value="1"/>
</dbReference>
<evidence type="ECO:0000313" key="27">
    <source>
        <dbReference type="RefSeq" id="XP_022318563.1"/>
    </source>
</evidence>
<feature type="disulfide bond" evidence="16">
    <location>
        <begin position="827"/>
        <end position="842"/>
    </location>
</feature>
<dbReference type="SUPFAM" id="SSF56436">
    <property type="entry name" value="C-type lectin-like"/>
    <property type="match status" value="1"/>
</dbReference>
<dbReference type="PRINTS" id="PR00258">
    <property type="entry name" value="SPERACTRCPTR"/>
</dbReference>
<keyword evidence="10 18" id="KW-0720">Serine protease</keyword>
<dbReference type="Pfam" id="PF00059">
    <property type="entry name" value="Lectin_C"/>
    <property type="match status" value="1"/>
</dbReference>
<dbReference type="FunFam" id="2.40.10.10:FF:000003">
    <property type="entry name" value="Transmembrane serine protease 3"/>
    <property type="match status" value="1"/>
</dbReference>
<evidence type="ECO:0000256" key="1">
    <source>
        <dbReference type="ARBA" id="ARBA00004167"/>
    </source>
</evidence>
<dbReference type="Proteomes" id="UP000694844">
    <property type="component" value="Chromosome 2"/>
</dbReference>
<evidence type="ECO:0000256" key="6">
    <source>
        <dbReference type="ARBA" id="ARBA00022692"/>
    </source>
</evidence>
<evidence type="ECO:0000313" key="26">
    <source>
        <dbReference type="Proteomes" id="UP000694844"/>
    </source>
</evidence>
<keyword evidence="11" id="KW-1133">Transmembrane helix</keyword>
<feature type="signal peptide" evidence="20">
    <location>
        <begin position="1"/>
        <end position="20"/>
    </location>
</feature>
<dbReference type="SMART" id="SM00034">
    <property type="entry name" value="CLECT"/>
    <property type="match status" value="1"/>
</dbReference>
<dbReference type="CDD" id="cd00112">
    <property type="entry name" value="LDLa"/>
    <property type="match status" value="3"/>
</dbReference>
<dbReference type="PRINTS" id="PR00018">
    <property type="entry name" value="KRINGLE"/>
</dbReference>
<dbReference type="Pfam" id="PF00057">
    <property type="entry name" value="Ldl_recept_a"/>
    <property type="match status" value="3"/>
</dbReference>
<evidence type="ECO:0000259" key="23">
    <source>
        <dbReference type="PROSITE" id="PS50240"/>
    </source>
</evidence>
<evidence type="ECO:0000256" key="18">
    <source>
        <dbReference type="RuleBase" id="RU363034"/>
    </source>
</evidence>
<dbReference type="PROSITE" id="PS00135">
    <property type="entry name" value="TRYPSIN_SER"/>
    <property type="match status" value="1"/>
</dbReference>
<dbReference type="Pfam" id="PF00024">
    <property type="entry name" value="PAN_1"/>
    <property type="match status" value="1"/>
</dbReference>
<dbReference type="Pfam" id="PF00051">
    <property type="entry name" value="Kringle"/>
    <property type="match status" value="2"/>
</dbReference>
<comment type="caution">
    <text evidence="17">Lacks conserved residue(s) required for the propagation of feature annotation.</text>
</comment>
<dbReference type="InterPro" id="IPR018056">
    <property type="entry name" value="Kringle_CS"/>
</dbReference>
<dbReference type="InterPro" id="IPR018114">
    <property type="entry name" value="TRYPSIN_HIS"/>
</dbReference>
<evidence type="ECO:0000256" key="16">
    <source>
        <dbReference type="PROSITE-ProRule" id="PRU00124"/>
    </source>
</evidence>
<dbReference type="GO" id="GO:0004252">
    <property type="term" value="F:serine-type endopeptidase activity"/>
    <property type="evidence" value="ECO:0007669"/>
    <property type="project" value="InterPro"/>
</dbReference>
<dbReference type="PROSITE" id="PS00420">
    <property type="entry name" value="SRCR_1"/>
    <property type="match status" value="1"/>
</dbReference>
<dbReference type="PROSITE" id="PS50948">
    <property type="entry name" value="PAN"/>
    <property type="match status" value="1"/>
</dbReference>
<dbReference type="Gene3D" id="2.40.20.10">
    <property type="entry name" value="Plasminogen Kringle 4"/>
    <property type="match status" value="2"/>
</dbReference>
<feature type="disulfide bond" evidence="15">
    <location>
        <begin position="485"/>
        <end position="508"/>
    </location>
</feature>
<accession>A0A8B8CRW7</accession>
<feature type="domain" description="Kringle" evidence="22">
    <location>
        <begin position="438"/>
        <end position="513"/>
    </location>
</feature>
<dbReference type="SMART" id="SM00020">
    <property type="entry name" value="Tryp_SPc"/>
    <property type="match status" value="1"/>
</dbReference>
<dbReference type="GeneID" id="111121536"/>
<keyword evidence="26" id="KW-1185">Reference proteome</keyword>
<feature type="disulfide bond" evidence="16">
    <location>
        <begin position="815"/>
        <end position="833"/>
    </location>
</feature>
<dbReference type="Pfam" id="PF00089">
    <property type="entry name" value="Trypsin"/>
    <property type="match status" value="1"/>
</dbReference>
<dbReference type="CDD" id="cd00190">
    <property type="entry name" value="Tryp_SPc"/>
    <property type="match status" value="1"/>
</dbReference>
<feature type="disulfide bond" evidence="16">
    <location>
        <begin position="558"/>
        <end position="573"/>
    </location>
</feature>
<dbReference type="InterPro" id="IPR000001">
    <property type="entry name" value="Kringle"/>
</dbReference>
<feature type="domain" description="SRCR" evidence="24">
    <location>
        <begin position="970"/>
        <end position="1067"/>
    </location>
</feature>
<feature type="disulfide bond" evidence="17">
    <location>
        <begin position="772"/>
        <end position="782"/>
    </location>
</feature>
<dbReference type="SMART" id="SM00202">
    <property type="entry name" value="SR"/>
    <property type="match status" value="6"/>
</dbReference>
<dbReference type="SUPFAM" id="SSF50494">
    <property type="entry name" value="Trypsin-like serine proteases"/>
    <property type="match status" value="1"/>
</dbReference>
<keyword evidence="8" id="KW-0677">Repeat</keyword>
<feature type="domain" description="SRCR" evidence="24">
    <location>
        <begin position="702"/>
        <end position="803"/>
    </location>
</feature>
<dbReference type="InterPro" id="IPR016186">
    <property type="entry name" value="C-type_lectin-like/link_sf"/>
</dbReference>
<feature type="domain" description="C-type lectin" evidence="21">
    <location>
        <begin position="176"/>
        <end position="295"/>
    </location>
</feature>
<dbReference type="PROSITE" id="PS00021">
    <property type="entry name" value="KRINGLE_1"/>
    <property type="match status" value="1"/>
</dbReference>
<evidence type="ECO:0000256" key="20">
    <source>
        <dbReference type="SAM" id="SignalP"/>
    </source>
</evidence>
<evidence type="ECO:0000256" key="15">
    <source>
        <dbReference type="PROSITE-ProRule" id="PRU00121"/>
    </source>
</evidence>
<feature type="domain" description="SRCR" evidence="24">
    <location>
        <begin position="1078"/>
        <end position="1177"/>
    </location>
</feature>
<dbReference type="Gene3D" id="3.10.100.10">
    <property type="entry name" value="Mannose-Binding Protein A, subunit A"/>
    <property type="match status" value="1"/>
</dbReference>
<dbReference type="Gene3D" id="3.10.250.10">
    <property type="entry name" value="SRCR-like domain"/>
    <property type="match status" value="6"/>
</dbReference>
<feature type="chain" id="PRO_5034204555" evidence="20">
    <location>
        <begin position="21"/>
        <end position="1598"/>
    </location>
</feature>
<feature type="disulfide bond" evidence="17">
    <location>
        <begin position="1146"/>
        <end position="1156"/>
    </location>
</feature>
<dbReference type="GO" id="GO:0016020">
    <property type="term" value="C:membrane"/>
    <property type="evidence" value="ECO:0007669"/>
    <property type="project" value="UniProtKB-SubCell"/>
</dbReference>
<dbReference type="SMART" id="SM00192">
    <property type="entry name" value="LDLa"/>
    <property type="match status" value="3"/>
</dbReference>
<reference evidence="27" key="1">
    <citation type="submission" date="2025-08" db="UniProtKB">
        <authorList>
            <consortium name="RefSeq"/>
        </authorList>
    </citation>
    <scope>IDENTIFICATION</scope>
    <source>
        <tissue evidence="27">Whole sample</tissue>
    </source>
</reference>
<gene>
    <name evidence="27" type="primary">LOC111121536</name>
</gene>
<dbReference type="InterPro" id="IPR016187">
    <property type="entry name" value="CTDL_fold"/>
</dbReference>
<feature type="region of interest" description="Disordered" evidence="19">
    <location>
        <begin position="1183"/>
        <end position="1202"/>
    </location>
</feature>
<keyword evidence="4 15" id="KW-0420">Kringle</keyword>
<evidence type="ECO:0000256" key="5">
    <source>
        <dbReference type="ARBA" id="ARBA00022670"/>
    </source>
</evidence>
<keyword evidence="14" id="KW-0325">Glycoprotein</keyword>
<dbReference type="InterPro" id="IPR003609">
    <property type="entry name" value="Pan_app"/>
</dbReference>
<dbReference type="CDD" id="cd00037">
    <property type="entry name" value="CLECT"/>
    <property type="match status" value="1"/>
</dbReference>
<feature type="disulfide bond" evidence="15">
    <location>
        <begin position="395"/>
        <end position="418"/>
    </location>
</feature>
<dbReference type="SUPFAM" id="SSF57414">
    <property type="entry name" value="Hairpin loop containing domain-like"/>
    <property type="match status" value="1"/>
</dbReference>
<feature type="disulfide bond" evidence="17">
    <location>
        <begin position="1036"/>
        <end position="1046"/>
    </location>
</feature>
<keyword evidence="7 20" id="KW-0732">Signal</keyword>
<keyword evidence="3" id="KW-0964">Secreted</keyword>
<feature type="disulfide bond" evidence="17">
    <location>
        <begin position="131"/>
        <end position="141"/>
    </location>
</feature>
<feature type="disulfide bond" evidence="16">
    <location>
        <begin position="808"/>
        <end position="820"/>
    </location>
</feature>
<dbReference type="FunFam" id="3.10.250.10:FF:000016">
    <property type="entry name" value="Scavenger receptor cysteine-rich protein type 12"/>
    <property type="match status" value="1"/>
</dbReference>
<feature type="domain" description="SRCR" evidence="24">
    <location>
        <begin position="846"/>
        <end position="945"/>
    </location>
</feature>
<feature type="domain" description="Apple" evidence="25">
    <location>
        <begin position="573"/>
        <end position="655"/>
    </location>
</feature>
<evidence type="ECO:0000256" key="4">
    <source>
        <dbReference type="ARBA" id="ARBA00022572"/>
    </source>
</evidence>
<dbReference type="SMART" id="SM00473">
    <property type="entry name" value="PAN_AP"/>
    <property type="match status" value="1"/>
</dbReference>
<dbReference type="InterPro" id="IPR036772">
    <property type="entry name" value="SRCR-like_dom_sf"/>
</dbReference>
<feature type="compositionally biased region" description="Gly residues" evidence="19">
    <location>
        <begin position="1188"/>
        <end position="1201"/>
    </location>
</feature>
<dbReference type="PANTHER" id="PTHR48071">
    <property type="entry name" value="SRCR DOMAIN-CONTAINING PROTEIN"/>
    <property type="match status" value="1"/>
</dbReference>
<dbReference type="PROSITE" id="PS50240">
    <property type="entry name" value="TRYPSIN_DOM"/>
    <property type="match status" value="1"/>
</dbReference>
<keyword evidence="13 17" id="KW-1015">Disulfide bond</keyword>
<dbReference type="InterPro" id="IPR036055">
    <property type="entry name" value="LDL_receptor-like_sf"/>
</dbReference>
<dbReference type="InterPro" id="IPR023415">
    <property type="entry name" value="LDLR_class-A_CS"/>
</dbReference>
<feature type="domain" description="Kringle" evidence="22">
    <location>
        <begin position="348"/>
        <end position="423"/>
    </location>
</feature>
<dbReference type="PROSITE" id="PS50287">
    <property type="entry name" value="SRCR_2"/>
    <property type="match status" value="6"/>
</dbReference>
<dbReference type="RefSeq" id="XP_022318563.1">
    <property type="nucleotide sequence ID" value="XM_022462855.1"/>
</dbReference>
<evidence type="ECO:0000259" key="24">
    <source>
        <dbReference type="PROSITE" id="PS50287"/>
    </source>
</evidence>
<evidence type="ECO:0000259" key="22">
    <source>
        <dbReference type="PROSITE" id="PS50070"/>
    </source>
</evidence>
<dbReference type="PRINTS" id="PR00261">
    <property type="entry name" value="LDLRECEPTOR"/>
</dbReference>
<sequence>MRFPIVVVLVIYLLLDGGICRRSQRKNNGKGTSKRGRSSDTEIFNVTAPIVLQRLRFGKHGNQTLYNGGRLEVRRGGRWGPVCDDNMDNVDGNVACKQMGFFRGVETVYDNSIFGRGPWNSSDILMDEVSCTGEEKEFLSCPYTINHDCSVQELVSVVCRENTGCDEGWIAGPEGCYKLHAFAKNYHKARKMCAREGGHLTNIETVQEHDFLSRLLYTVDQDTDIWMIGGRKIKSKWYWEKSIRIQKESKNARKRNKNLQTIQSDMDYSRFFPGWQPMGYNKQPSERKGEYCVGLAHQFQHPNGSMVSVQYYFFDDIKCKTNKRYSFGLICEKPLKKGNQPFLRVSNECYVGNGESYRGSVSETVIGTSCQKWSKSSDINAKSHPGKGLGDHNMCRNPDNSSRPWCWVDTDALSFGYCPVPECDSSKSTTPEISLNKDCYISDGKFYRGFANKTEKGFICQNWMSSNKVNPTTDPGKGLGNHNFCRNPDGDSKPWCWVRANRNEFDYCVVPRCADLLTTETLTRPPPTTTTAQIDCPDDKFFCHSSTTEACIPDLFHCDGEKDCEFNEDEDNCEYNLPLFTKEGNFAIASQGEEAYQNIPLELCARYCVMSTSFVCRSFHYLIGKRECFLSSLNRERVTSRGNYSSIYDYYERTSQINGCLGRFKCRNGHCIDPDLHCNTHDDCGDLSDEEECGYTIPPLGIRLAEGYNDNSGRVEIQYNGEWGIICDDNWDINDAQVVCRMLGFEGGAEKATRLGLFGFGNSNFLLDEVNCTGSENTLEECSKSAWKEHDCRKYEVAGVVCYPSKVCTEKEYHCDNDRCLTPRQVCDGTEDCRDGADESDCDIQVYLVNGKTPYSGRVEIVKNGLRGTICDDGWSDNSAVVICRMLGYRGGQAKADAAFGAGSGVIWLDDVECHGNESSLANCPSRPWGDHNCGHTEDAGVICDGALDVTTRQTTMAPITTTQSTTVSITLVNGDVPSRGRIQLWYKGEKGSVCDDDFDEHDATVICKSLGYRSGKPSKLYGPGRGTIWLDSLGCHGNESNVEECAHDGWGVSDCSHDEDVGVDCEDNSIEPLEVRVKLVDGKRPSEGRVMLIVQSTTGSVCDDFFTDVEATVVCRMLGYRTGIATEGGYFGQGSGMTLLDDVKCQGTERSISQCQHPGWGISNCEHSEDVGVICDAPPTTISTTTGGQGSGTTTTGGQGSDEVTIRLVNNVDETEGRGTIEIEFNGVKGSVCDDDWDDLDARVVCKMLGYRSGVATSNARFGQGTGPIYLNDVACYGGEDSLLDCDSSGWGKSNCAHNEDAGVICYTADEISTDNVNQLPSDCGKRPMELLINSRRKRETDERRIEEWRPPLKIFGGLNADYGMFPWQVAIRKVIFKTRTRKIDAQHCGGTIISRFWILSAAHCFDDEVKSMLTIRVGDLNNKDPDSDEEEFEIEEIYMHEEYDDVTYDNDIALIKISPKDGRGIMAGVYIQPACLPNENTDYTEDLDCYISGWGKTSLGSPNIMKYAEVPIINRRTCHNLYPNALTSSMFCAGYVKGGVDTCQGDSGGPLVCKVNGKYTVLGATSWGRGCGDPNSPGVYTNVKNHLQWIQEKMRS</sequence>
<dbReference type="SUPFAM" id="SSF57424">
    <property type="entry name" value="LDL receptor-like module"/>
    <property type="match status" value="3"/>
</dbReference>
<name>A0A8B8CRW7_CRAVI</name>
<evidence type="ECO:0000256" key="9">
    <source>
        <dbReference type="ARBA" id="ARBA00022801"/>
    </source>
</evidence>
<keyword evidence="9 18" id="KW-0378">Hydrolase</keyword>
<dbReference type="SUPFAM" id="SSF56487">
    <property type="entry name" value="SRCR-like"/>
    <property type="match status" value="6"/>
</dbReference>
<dbReference type="FunFam" id="3.10.250.10:FF:000001">
    <property type="entry name" value="Lysyl oxidase 4 isoform X1"/>
    <property type="match status" value="1"/>
</dbReference>
<dbReference type="InterPro" id="IPR001254">
    <property type="entry name" value="Trypsin_dom"/>
</dbReference>
<dbReference type="InterPro" id="IPR001304">
    <property type="entry name" value="C-type_lectin-like"/>
</dbReference>
<evidence type="ECO:0000256" key="2">
    <source>
        <dbReference type="ARBA" id="ARBA00004613"/>
    </source>
</evidence>
<dbReference type="InterPro" id="IPR038178">
    <property type="entry name" value="Kringle_sf"/>
</dbReference>
<dbReference type="SMART" id="SM00130">
    <property type="entry name" value="KR"/>
    <property type="match status" value="2"/>
</dbReference>
<proteinExistence type="predicted"/>
<dbReference type="InterPro" id="IPR009003">
    <property type="entry name" value="Peptidase_S1_PA"/>
</dbReference>
<feature type="disulfide bond" evidence="17">
    <location>
        <begin position="914"/>
        <end position="924"/>
    </location>
</feature>
<evidence type="ECO:0000256" key="19">
    <source>
        <dbReference type="SAM" id="MobiDB-lite"/>
    </source>
</evidence>
<evidence type="ECO:0000256" key="14">
    <source>
        <dbReference type="ARBA" id="ARBA00023180"/>
    </source>
</evidence>
<evidence type="ECO:0000256" key="3">
    <source>
        <dbReference type="ARBA" id="ARBA00022525"/>
    </source>
</evidence>
<evidence type="ECO:0000256" key="7">
    <source>
        <dbReference type="ARBA" id="ARBA00022729"/>
    </source>
</evidence>
<dbReference type="FunFam" id="3.10.250.10:FF:000011">
    <property type="entry name" value="Scavenger receptor class A member 5"/>
    <property type="match status" value="3"/>
</dbReference>
<dbReference type="PROSITE" id="PS00134">
    <property type="entry name" value="TRYPSIN_HIS"/>
    <property type="match status" value="1"/>
</dbReference>
<dbReference type="OrthoDB" id="6020543at2759"/>
<evidence type="ECO:0000256" key="12">
    <source>
        <dbReference type="ARBA" id="ARBA00023136"/>
    </source>
</evidence>
<dbReference type="CDD" id="cd01099">
    <property type="entry name" value="PAN_AP_HGF"/>
    <property type="match status" value="1"/>
</dbReference>
<dbReference type="InterPro" id="IPR033116">
    <property type="entry name" value="TRYPSIN_SER"/>
</dbReference>
<dbReference type="GO" id="GO:0006508">
    <property type="term" value="P:proteolysis"/>
    <property type="evidence" value="ECO:0007669"/>
    <property type="project" value="UniProtKB-KW"/>
</dbReference>
<evidence type="ECO:0000259" key="21">
    <source>
        <dbReference type="PROSITE" id="PS50041"/>
    </source>
</evidence>
<evidence type="ECO:0000256" key="13">
    <source>
        <dbReference type="ARBA" id="ARBA00023157"/>
    </source>
</evidence>
<dbReference type="KEGG" id="cvn:111121536"/>
<feature type="domain" description="SRCR" evidence="24">
    <location>
        <begin position="53"/>
        <end position="160"/>
    </location>
</feature>
<keyword evidence="6" id="KW-0812">Transmembrane</keyword>
<comment type="subcellular location">
    <subcellularLocation>
        <location evidence="1">Membrane</location>
        <topology evidence="1">Single-pass membrane protein</topology>
    </subcellularLocation>
    <subcellularLocation>
        <location evidence="2">Secreted</location>
    </subcellularLocation>
</comment>
<feature type="disulfide bond" evidence="17">
    <location>
        <begin position="1277"/>
        <end position="1287"/>
    </location>
</feature>
<feature type="domain" description="SRCR" evidence="24">
    <location>
        <begin position="1207"/>
        <end position="1308"/>
    </location>
</feature>
<dbReference type="Gene3D" id="3.50.4.10">
    <property type="entry name" value="Hepatocyte Growth Factor"/>
    <property type="match status" value="1"/>
</dbReference>
<evidence type="ECO:0000256" key="11">
    <source>
        <dbReference type="ARBA" id="ARBA00022989"/>
    </source>
</evidence>
<evidence type="ECO:0000259" key="25">
    <source>
        <dbReference type="PROSITE" id="PS50948"/>
    </source>
</evidence>
<dbReference type="InterPro" id="IPR043504">
    <property type="entry name" value="Peptidase_S1_PA_chymotrypsin"/>
</dbReference>
<dbReference type="PANTHER" id="PTHR48071:SF18">
    <property type="entry name" value="DELETED IN MALIGNANT BRAIN TUMORS 1 PROTEIN-RELATED"/>
    <property type="match status" value="1"/>
</dbReference>
<dbReference type="PROSITE" id="PS50041">
    <property type="entry name" value="C_TYPE_LECTIN_2"/>
    <property type="match status" value="1"/>
</dbReference>
<feature type="disulfide bond" evidence="16">
    <location>
        <begin position="678"/>
        <end position="693"/>
    </location>
</feature>
<protein>
    <submittedName>
        <fullName evidence="27">Uncharacterized protein LOC111121536</fullName>
    </submittedName>
</protein>
<dbReference type="PROSITE" id="PS01209">
    <property type="entry name" value="LDLRA_1"/>
    <property type="match status" value="3"/>
</dbReference>
<dbReference type="InterPro" id="IPR013806">
    <property type="entry name" value="Kringle-like"/>
</dbReference>
<evidence type="ECO:0000256" key="17">
    <source>
        <dbReference type="PROSITE-ProRule" id="PRU00196"/>
    </source>
</evidence>
<feature type="domain" description="Peptidase S1" evidence="23">
    <location>
        <begin position="1356"/>
        <end position="1597"/>
    </location>
</feature>
<dbReference type="Gene3D" id="4.10.400.10">
    <property type="entry name" value="Low-density Lipoprotein Receptor"/>
    <property type="match status" value="3"/>
</dbReference>
<dbReference type="PROSITE" id="PS50070">
    <property type="entry name" value="KRINGLE_2"/>
    <property type="match status" value="2"/>
</dbReference>